<keyword evidence="2" id="KW-1185">Reference proteome</keyword>
<dbReference type="PROSITE" id="PS51257">
    <property type="entry name" value="PROKAR_LIPOPROTEIN"/>
    <property type="match status" value="1"/>
</dbReference>
<reference evidence="1 2" key="2">
    <citation type="submission" date="2018-11" db="EMBL/GenBank/DDBJ databases">
        <authorList>
            <consortium name="Pathogen Informatics"/>
        </authorList>
    </citation>
    <scope>NUCLEOTIDE SEQUENCE [LARGE SCALE GENOMIC DNA]</scope>
</reference>
<evidence type="ECO:0000313" key="1">
    <source>
        <dbReference type="EMBL" id="VDM25341.1"/>
    </source>
</evidence>
<gene>
    <name evidence="1" type="ORF">TTAC_LOCUS4640</name>
</gene>
<dbReference type="STRING" id="6205.A0A0R3WV62"/>
<proteinExistence type="predicted"/>
<dbReference type="AlphaFoldDB" id="A0A0R3WV62"/>
<evidence type="ECO:0000313" key="2">
    <source>
        <dbReference type="Proteomes" id="UP000274429"/>
    </source>
</evidence>
<dbReference type="WBParaSite" id="TTAC_0000465201-mRNA-1">
    <property type="protein sequence ID" value="TTAC_0000465201-mRNA-1"/>
    <property type="gene ID" value="TTAC_0000465201"/>
</dbReference>
<organism evidence="3">
    <name type="scientific">Hydatigena taeniaeformis</name>
    <name type="common">Feline tapeworm</name>
    <name type="synonym">Taenia taeniaeformis</name>
    <dbReference type="NCBI Taxonomy" id="6205"/>
    <lineage>
        <taxon>Eukaryota</taxon>
        <taxon>Metazoa</taxon>
        <taxon>Spiralia</taxon>
        <taxon>Lophotrochozoa</taxon>
        <taxon>Platyhelminthes</taxon>
        <taxon>Cestoda</taxon>
        <taxon>Eucestoda</taxon>
        <taxon>Cyclophyllidea</taxon>
        <taxon>Taeniidae</taxon>
        <taxon>Hydatigera</taxon>
    </lineage>
</organism>
<name>A0A0R3WV62_HYDTA</name>
<protein>
    <submittedName>
        <fullName evidence="3">Reverse transcriptase domain-containing protein</fullName>
    </submittedName>
</protein>
<sequence>MSSRECLHFVHLMFACLDDFVVGWCSAHTNTAVDLAELTRLGLVLALSIKRFFGLNWLGNLLLRATQRAAENLNDGFVCLGSEDGPIMTMLLSLSSNDFSWKHKVKGTETYHYSFLRIWAPDLNFSLSKSLVVDAVHRNICEIFTTKALECIVSANLEPPSPFKAYMKEIKRLTLLLYGEKSSFLRSQASDEGSETSFSLIDGESDLRAVWEEKRKKIDAINPWRLSILRLAGKWYAGSLDFEDIEPNGHITPCLSSRHGDAQLISLAYK</sequence>
<dbReference type="Proteomes" id="UP000274429">
    <property type="component" value="Unassembled WGS sequence"/>
</dbReference>
<dbReference type="EMBL" id="UYWX01004945">
    <property type="protein sequence ID" value="VDM25341.1"/>
    <property type="molecule type" value="Genomic_DNA"/>
</dbReference>
<reference evidence="3" key="1">
    <citation type="submission" date="2017-02" db="UniProtKB">
        <authorList>
            <consortium name="WormBaseParasite"/>
        </authorList>
    </citation>
    <scope>IDENTIFICATION</scope>
</reference>
<evidence type="ECO:0000313" key="3">
    <source>
        <dbReference type="WBParaSite" id="TTAC_0000465201-mRNA-1"/>
    </source>
</evidence>
<accession>A0A0R3WV62</accession>